<evidence type="ECO:0000313" key="2">
    <source>
        <dbReference type="EMBL" id="CAH1416427.1"/>
    </source>
</evidence>
<proteinExistence type="predicted"/>
<feature type="region of interest" description="Disordered" evidence="1">
    <location>
        <begin position="97"/>
        <end position="121"/>
    </location>
</feature>
<reference evidence="2 3" key="1">
    <citation type="submission" date="2022-01" db="EMBL/GenBank/DDBJ databases">
        <authorList>
            <person name="Xiong W."/>
            <person name="Schranz E."/>
        </authorList>
    </citation>
    <scope>NUCLEOTIDE SEQUENCE [LARGE SCALE GENOMIC DNA]</scope>
</reference>
<evidence type="ECO:0000313" key="3">
    <source>
        <dbReference type="Proteomes" id="UP001157418"/>
    </source>
</evidence>
<name>A0AAU9LPS4_9ASTR</name>
<dbReference type="EMBL" id="CAKMRJ010000002">
    <property type="protein sequence ID" value="CAH1416427.1"/>
    <property type="molecule type" value="Genomic_DNA"/>
</dbReference>
<evidence type="ECO:0000256" key="1">
    <source>
        <dbReference type="SAM" id="MobiDB-lite"/>
    </source>
</evidence>
<protein>
    <recommendedName>
        <fullName evidence="4">DUF4283 domain-containing protein</fullName>
    </recommendedName>
</protein>
<comment type="caution">
    <text evidence="2">The sequence shown here is derived from an EMBL/GenBank/DDBJ whole genome shotgun (WGS) entry which is preliminary data.</text>
</comment>
<feature type="compositionally biased region" description="Acidic residues" evidence="1">
    <location>
        <begin position="104"/>
        <end position="121"/>
    </location>
</feature>
<sequence length="121" mass="13704">MVPGDKNEIRYERIAWLKILGLPLNLLDKSNFSAMGRFGRVINPFDGIRNCRDYSMGKVGVLTSKMTWINEEITIIAGGETITVGVVEYTDDWSPFKPLPFDKVEEESVDEDEKDEAISET</sequence>
<dbReference type="Proteomes" id="UP001157418">
    <property type="component" value="Unassembled WGS sequence"/>
</dbReference>
<gene>
    <name evidence="2" type="ORF">LVIROSA_LOCUS4191</name>
</gene>
<accession>A0AAU9LPS4</accession>
<evidence type="ECO:0008006" key="4">
    <source>
        <dbReference type="Google" id="ProtNLM"/>
    </source>
</evidence>
<keyword evidence="3" id="KW-1185">Reference proteome</keyword>
<organism evidence="2 3">
    <name type="scientific">Lactuca virosa</name>
    <dbReference type="NCBI Taxonomy" id="75947"/>
    <lineage>
        <taxon>Eukaryota</taxon>
        <taxon>Viridiplantae</taxon>
        <taxon>Streptophyta</taxon>
        <taxon>Embryophyta</taxon>
        <taxon>Tracheophyta</taxon>
        <taxon>Spermatophyta</taxon>
        <taxon>Magnoliopsida</taxon>
        <taxon>eudicotyledons</taxon>
        <taxon>Gunneridae</taxon>
        <taxon>Pentapetalae</taxon>
        <taxon>asterids</taxon>
        <taxon>campanulids</taxon>
        <taxon>Asterales</taxon>
        <taxon>Asteraceae</taxon>
        <taxon>Cichorioideae</taxon>
        <taxon>Cichorieae</taxon>
        <taxon>Lactucinae</taxon>
        <taxon>Lactuca</taxon>
    </lineage>
</organism>
<dbReference type="AlphaFoldDB" id="A0AAU9LPS4"/>